<sequence length="569" mass="62599">MDYPNISTHPASNGIDVNGRKGSGADHNSSQISNVDFGTLRKIGTNMSQASAISNSSVKSNPLSRLFTRNKSQTNVLGRNPEGEFVNAPDPTSDSSTIESGKESKINKLRAAKKILSPTSKSQFESSSESSFADEKSSNRRLSDEIRGRKQILTSPSSGFHSLFHKSSSASGLPKFGDKNVEDKLHSGSAKVSICLSSNNSNSVVNDIMLARVFRFTNPSIQNEDYDGGLAEHTSLLDIHRKMLTPADSYIQNKLSKHHSQEIGLGIVNKNAIGQSPSLDEELKLNRSSQRISTLLKPLFTPSKQKRSSFSSHPFLGHSLDEVGVMIKNHFTAELNGSTSSDQNQKSGKHRIKSNKSISKGQVSGLSGGESFSIAALDEDEARGLAQDLATIFMSCLSWLKCDITNAIDLDSNNESTGSDASNVWQSLSKSWVYYNKNIRFQILQIFQVVFAAPRSYTGGKFVEQRMSPIVVDEILQHSFCIVFIVPLIETRKRFSTESLNFDVASRLGMLSEQERHLFRQNPSLQTTALHCIGSLQSLPQSSYFKPDVDLQHLQQLMREIVANLSDLS</sequence>
<dbReference type="EMBL" id="JAIHNG010000143">
    <property type="protein sequence ID" value="KAI5952965.1"/>
    <property type="molecule type" value="Genomic_DNA"/>
</dbReference>
<protein>
    <submittedName>
        <fullName evidence="2">Uncharacterized protein</fullName>
    </submittedName>
</protein>
<organism evidence="2 3">
    <name type="scientific">Candida theae</name>
    <dbReference type="NCBI Taxonomy" id="1198502"/>
    <lineage>
        <taxon>Eukaryota</taxon>
        <taxon>Fungi</taxon>
        <taxon>Dikarya</taxon>
        <taxon>Ascomycota</taxon>
        <taxon>Saccharomycotina</taxon>
        <taxon>Pichiomycetes</taxon>
        <taxon>Debaryomycetaceae</taxon>
        <taxon>Candida/Lodderomyces clade</taxon>
        <taxon>Candida</taxon>
    </lineage>
</organism>
<feature type="compositionally biased region" description="Basic and acidic residues" evidence="1">
    <location>
        <begin position="133"/>
        <end position="148"/>
    </location>
</feature>
<feature type="compositionally biased region" description="Polar residues" evidence="1">
    <location>
        <begin position="90"/>
        <end position="99"/>
    </location>
</feature>
<dbReference type="AlphaFoldDB" id="A0AAD5FXF4"/>
<keyword evidence="3" id="KW-1185">Reference proteome</keyword>
<accession>A0AAD5FXF4</accession>
<comment type="caution">
    <text evidence="2">The sequence shown here is derived from an EMBL/GenBank/DDBJ whole genome shotgun (WGS) entry which is preliminary data.</text>
</comment>
<feature type="region of interest" description="Disordered" evidence="1">
    <location>
        <begin position="1"/>
        <end position="33"/>
    </location>
</feature>
<reference evidence="2 3" key="1">
    <citation type="journal article" date="2022" name="DNA Res.">
        <title>Genome analysis of five recently described species of the CUG-Ser clade uncovers Candida theae as a new hybrid lineage with pathogenic potential in the Candida parapsilosis species complex.</title>
        <authorList>
            <person name="Mixao V."/>
            <person name="Del Olmo V."/>
            <person name="Hegedusova E."/>
            <person name="Saus E."/>
            <person name="Pryszcz L."/>
            <person name="Cillingova A."/>
            <person name="Nosek J."/>
            <person name="Gabaldon T."/>
        </authorList>
    </citation>
    <scope>NUCLEOTIDE SEQUENCE [LARGE SCALE GENOMIC DNA]</scope>
    <source>
        <strain evidence="2 3">CBS 12239</strain>
    </source>
</reference>
<feature type="compositionally biased region" description="Polar residues" evidence="1">
    <location>
        <begin position="335"/>
        <end position="346"/>
    </location>
</feature>
<gene>
    <name evidence="2" type="ORF">KGF57_004107</name>
</gene>
<feature type="region of interest" description="Disordered" evidence="1">
    <location>
        <begin position="69"/>
        <end position="104"/>
    </location>
</feature>
<evidence type="ECO:0000313" key="2">
    <source>
        <dbReference type="EMBL" id="KAI5952965.1"/>
    </source>
</evidence>
<feature type="compositionally biased region" description="Polar residues" evidence="1">
    <location>
        <begin position="355"/>
        <end position="365"/>
    </location>
</feature>
<name>A0AAD5FXF4_9ASCO</name>
<dbReference type="GeneID" id="76152165"/>
<dbReference type="RefSeq" id="XP_051607397.1">
    <property type="nucleotide sequence ID" value="XM_051753595.1"/>
</dbReference>
<feature type="region of interest" description="Disordered" evidence="1">
    <location>
        <begin position="117"/>
        <end position="148"/>
    </location>
</feature>
<evidence type="ECO:0000256" key="1">
    <source>
        <dbReference type="SAM" id="MobiDB-lite"/>
    </source>
</evidence>
<feature type="compositionally biased region" description="Polar residues" evidence="1">
    <location>
        <begin position="1"/>
        <end position="11"/>
    </location>
</feature>
<evidence type="ECO:0000313" key="3">
    <source>
        <dbReference type="Proteomes" id="UP001204833"/>
    </source>
</evidence>
<proteinExistence type="predicted"/>
<feature type="compositionally biased region" description="Low complexity" evidence="1">
    <location>
        <begin position="117"/>
        <end position="131"/>
    </location>
</feature>
<feature type="region of interest" description="Disordered" evidence="1">
    <location>
        <begin position="334"/>
        <end position="367"/>
    </location>
</feature>
<dbReference type="Proteomes" id="UP001204833">
    <property type="component" value="Unassembled WGS sequence"/>
</dbReference>